<evidence type="ECO:0000256" key="1">
    <source>
        <dbReference type="SAM" id="Phobius"/>
    </source>
</evidence>
<feature type="transmembrane region" description="Helical" evidence="1">
    <location>
        <begin position="93"/>
        <end position="114"/>
    </location>
</feature>
<name>A0A5D0HV10_9FLAO</name>
<reference evidence="2 3" key="1">
    <citation type="submission" date="2019-08" db="EMBL/GenBank/DDBJ databases">
        <title>Seonamhaeicola sediminis sp. nov., isolated from marine sediment.</title>
        <authorList>
            <person name="Cao W.R."/>
        </authorList>
    </citation>
    <scope>NUCLEOTIDE SEQUENCE [LARGE SCALE GENOMIC DNA]</scope>
    <source>
        <strain evidence="2 3">B011</strain>
    </source>
</reference>
<dbReference type="EMBL" id="VSDQ01000679">
    <property type="protein sequence ID" value="TYA74751.1"/>
    <property type="molecule type" value="Genomic_DNA"/>
</dbReference>
<feature type="transmembrane region" description="Helical" evidence="1">
    <location>
        <begin position="126"/>
        <end position="145"/>
    </location>
</feature>
<feature type="transmembrane region" description="Helical" evidence="1">
    <location>
        <begin position="70"/>
        <end position="87"/>
    </location>
</feature>
<evidence type="ECO:0008006" key="4">
    <source>
        <dbReference type="Google" id="ProtNLM"/>
    </source>
</evidence>
<organism evidence="2 3">
    <name type="scientific">Seonamhaeicola marinus</name>
    <dbReference type="NCBI Taxonomy" id="1912246"/>
    <lineage>
        <taxon>Bacteria</taxon>
        <taxon>Pseudomonadati</taxon>
        <taxon>Bacteroidota</taxon>
        <taxon>Flavobacteriia</taxon>
        <taxon>Flavobacteriales</taxon>
        <taxon>Flavobacteriaceae</taxon>
    </lineage>
</organism>
<dbReference type="OrthoDB" id="673526at2"/>
<dbReference type="PANTHER" id="PTHR36974:SF1">
    <property type="entry name" value="DOXX FAMILY MEMBRANE PROTEIN"/>
    <property type="match status" value="1"/>
</dbReference>
<keyword evidence="3" id="KW-1185">Reference proteome</keyword>
<dbReference type="RefSeq" id="WP_148543993.1">
    <property type="nucleotide sequence ID" value="NZ_VSDQ01000679.1"/>
</dbReference>
<keyword evidence="1" id="KW-1133">Transmembrane helix</keyword>
<gene>
    <name evidence="2" type="ORF">FUA24_15695</name>
</gene>
<keyword evidence="1" id="KW-0472">Membrane</keyword>
<dbReference type="AlphaFoldDB" id="A0A5D0HV10"/>
<sequence>MKPLTVLVVVTLIAIGYYKIAQGNFNVAASARIGMAVMLVFTSIGHFIYDDGMAMMLPDFIPLKKQIVHLTGIMELVAAVGLLIPQYRVRTGWLLVVFFILIIPANIYGAMQQVDFQKATLNGKGLSYLFFRIPLQILFITWVYFSAVKDVPSVAN</sequence>
<feature type="transmembrane region" description="Helical" evidence="1">
    <location>
        <begin position="31"/>
        <end position="49"/>
    </location>
</feature>
<proteinExistence type="predicted"/>
<accession>A0A5D0HV10</accession>
<comment type="caution">
    <text evidence="2">The sequence shown here is derived from an EMBL/GenBank/DDBJ whole genome shotgun (WGS) entry which is preliminary data.</text>
</comment>
<protein>
    <recommendedName>
        <fullName evidence="4">DoxX family membrane protein</fullName>
    </recommendedName>
</protein>
<keyword evidence="1" id="KW-0812">Transmembrane</keyword>
<evidence type="ECO:0000313" key="3">
    <source>
        <dbReference type="Proteomes" id="UP000323930"/>
    </source>
</evidence>
<evidence type="ECO:0000313" key="2">
    <source>
        <dbReference type="EMBL" id="TYA74751.1"/>
    </source>
</evidence>
<dbReference type="PANTHER" id="PTHR36974">
    <property type="entry name" value="MEMBRANE PROTEIN-RELATED"/>
    <property type="match status" value="1"/>
</dbReference>
<dbReference type="Proteomes" id="UP000323930">
    <property type="component" value="Unassembled WGS sequence"/>
</dbReference>